<dbReference type="STRING" id="35722.A0A0B7MX76"/>
<dbReference type="EMBL" id="LN722188">
    <property type="protein sequence ID" value="CEP09722.1"/>
    <property type="molecule type" value="Genomic_DNA"/>
</dbReference>
<feature type="domain" description="Tc1-like transposase DDE" evidence="2">
    <location>
        <begin position="251"/>
        <end position="342"/>
    </location>
</feature>
<name>A0A0B7MX76_9FUNG</name>
<feature type="region of interest" description="Disordered" evidence="1">
    <location>
        <begin position="199"/>
        <end position="225"/>
    </location>
</feature>
<dbReference type="Proteomes" id="UP000054107">
    <property type="component" value="Unassembled WGS sequence"/>
</dbReference>
<feature type="compositionally biased region" description="Basic residues" evidence="1">
    <location>
        <begin position="214"/>
        <end position="224"/>
    </location>
</feature>
<organism evidence="3 4">
    <name type="scientific">Parasitella parasitica</name>
    <dbReference type="NCBI Taxonomy" id="35722"/>
    <lineage>
        <taxon>Eukaryota</taxon>
        <taxon>Fungi</taxon>
        <taxon>Fungi incertae sedis</taxon>
        <taxon>Mucoromycota</taxon>
        <taxon>Mucoromycotina</taxon>
        <taxon>Mucoromycetes</taxon>
        <taxon>Mucorales</taxon>
        <taxon>Mucorineae</taxon>
        <taxon>Mucoraceae</taxon>
        <taxon>Parasitella</taxon>
    </lineage>
</organism>
<reference evidence="3 4" key="1">
    <citation type="submission" date="2014-09" db="EMBL/GenBank/DDBJ databases">
        <authorList>
            <person name="Ellenberger Sabrina"/>
        </authorList>
    </citation>
    <scope>NUCLEOTIDE SEQUENCE [LARGE SCALE GENOMIC DNA]</scope>
    <source>
        <strain evidence="3 4">CBS 412.66</strain>
    </source>
</reference>
<evidence type="ECO:0000256" key="1">
    <source>
        <dbReference type="SAM" id="MobiDB-lite"/>
    </source>
</evidence>
<protein>
    <recommendedName>
        <fullName evidence="2">Tc1-like transposase DDE domain-containing protein</fullName>
    </recommendedName>
</protein>
<dbReference type="AlphaFoldDB" id="A0A0B7MX76"/>
<accession>A0A0B7MX76</accession>
<dbReference type="GO" id="GO:0003676">
    <property type="term" value="F:nucleic acid binding"/>
    <property type="evidence" value="ECO:0007669"/>
    <property type="project" value="InterPro"/>
</dbReference>
<dbReference type="Pfam" id="PF13358">
    <property type="entry name" value="DDE_3"/>
    <property type="match status" value="1"/>
</dbReference>
<gene>
    <name evidence="3" type="primary">PARPA_03273.1 scaffold 7241</name>
</gene>
<evidence type="ECO:0000313" key="3">
    <source>
        <dbReference type="EMBL" id="CEP09722.1"/>
    </source>
</evidence>
<dbReference type="InterPro" id="IPR009057">
    <property type="entry name" value="Homeodomain-like_sf"/>
</dbReference>
<dbReference type="InterPro" id="IPR038717">
    <property type="entry name" value="Tc1-like_DDE_dom"/>
</dbReference>
<sequence>MLESPEERGKATRFAKQLGIHPRTAQRWWAQYRESGEIPYKQSRFNNGPECSFTSSHQDFVQNIIENDPQIFTEDIIDRLSEKFEGFSISKSQLNHHLRNTMLISVKRPTFEAEVRNSAENLQTRYELFMQWKDSNLDFTQNCVFIDESGFNINLRNTWARSKKGTPAIVEIPKTKAVSHTIIGAINASSILYVALKKPPPKKEREKKTTASTPKKRKVNKGKKRPVDDFIIEEPPIEYIDLPEDVGGGKEIAQPPKGTTTAHFIKFMNELLDIMDLDEGLKGSYIVMDNCTIHKSAPMIRKIESRGYGVMFLPPYSPELNPIEQFWALVKGRLKRKRLLTDENLSSRIAEACNSIPAENLLSFTCHSKRMITNCYTKTPF</sequence>
<dbReference type="OrthoDB" id="2214365at2759"/>
<dbReference type="PANTHER" id="PTHR46564">
    <property type="entry name" value="TRANSPOSASE"/>
    <property type="match status" value="1"/>
</dbReference>
<dbReference type="InterPro" id="IPR036397">
    <property type="entry name" value="RNaseH_sf"/>
</dbReference>
<keyword evidence="4" id="KW-1185">Reference proteome</keyword>
<dbReference type="PANTHER" id="PTHR46564:SF1">
    <property type="entry name" value="TRANSPOSASE"/>
    <property type="match status" value="1"/>
</dbReference>
<evidence type="ECO:0000259" key="2">
    <source>
        <dbReference type="Pfam" id="PF13358"/>
    </source>
</evidence>
<proteinExistence type="predicted"/>
<dbReference type="Gene3D" id="3.30.420.10">
    <property type="entry name" value="Ribonuclease H-like superfamily/Ribonuclease H"/>
    <property type="match status" value="1"/>
</dbReference>
<dbReference type="SUPFAM" id="SSF46689">
    <property type="entry name" value="Homeodomain-like"/>
    <property type="match status" value="1"/>
</dbReference>
<evidence type="ECO:0000313" key="4">
    <source>
        <dbReference type="Proteomes" id="UP000054107"/>
    </source>
</evidence>